<name>A0A5M9N3U6_9VIBR</name>
<sequence>MATNKRRLTISLPKDVDEALAEFSEVTGQAQSAFVVSCLSENVESLKLLTQAIKEAKSGNISGYESLMAQALGSSLLNVTNLKEK</sequence>
<accession>A0A5M9N3U6</accession>
<gene>
    <name evidence="1" type="ORF">F4W18_25700</name>
</gene>
<dbReference type="EMBL" id="VXJS01000037">
    <property type="protein sequence ID" value="KAA8663129.1"/>
    <property type="molecule type" value="Genomic_DNA"/>
</dbReference>
<reference evidence="1 2" key="1">
    <citation type="submission" date="2019-09" db="EMBL/GenBank/DDBJ databases">
        <title>Draft genome sequence of various Type strains from the CCUG.</title>
        <authorList>
            <person name="Pineiro-Iglesias B."/>
            <person name="Tunovic T."/>
            <person name="Unosson C."/>
            <person name="Inganas E."/>
            <person name="Ohlen M."/>
            <person name="Cardew S."/>
            <person name="Jensie-Markopoulos S."/>
            <person name="Salva-Serra F."/>
            <person name="Jaen-Luchoro D."/>
            <person name="Karlsson R."/>
            <person name="Svensson-Stadler L."/>
            <person name="Chun J."/>
            <person name="Moore E."/>
        </authorList>
    </citation>
    <scope>NUCLEOTIDE SEQUENCE [LARGE SCALE GENOMIC DNA]</scope>
    <source>
        <strain evidence="1 2">CCUG 56969T</strain>
    </source>
</reference>
<dbReference type="AlphaFoldDB" id="A0A5M9N3U6"/>
<proteinExistence type="predicted"/>
<evidence type="ECO:0000313" key="1">
    <source>
        <dbReference type="EMBL" id="KAA8663129.1"/>
    </source>
</evidence>
<dbReference type="Proteomes" id="UP000322521">
    <property type="component" value="Unassembled WGS sequence"/>
</dbReference>
<keyword evidence="2" id="KW-1185">Reference proteome</keyword>
<dbReference type="RefSeq" id="WP_150330786.1">
    <property type="nucleotide sequence ID" value="NZ_AP025496.1"/>
</dbReference>
<organism evidence="1 2">
    <name type="scientific">Vibrio gigantis</name>
    <dbReference type="NCBI Taxonomy" id="296199"/>
    <lineage>
        <taxon>Bacteria</taxon>
        <taxon>Pseudomonadati</taxon>
        <taxon>Pseudomonadota</taxon>
        <taxon>Gammaproteobacteria</taxon>
        <taxon>Vibrionales</taxon>
        <taxon>Vibrionaceae</taxon>
        <taxon>Vibrio</taxon>
    </lineage>
</organism>
<protein>
    <submittedName>
        <fullName evidence="1">Uncharacterized protein</fullName>
    </submittedName>
</protein>
<evidence type="ECO:0000313" key="2">
    <source>
        <dbReference type="Proteomes" id="UP000322521"/>
    </source>
</evidence>
<comment type="caution">
    <text evidence="1">The sequence shown here is derived from an EMBL/GenBank/DDBJ whole genome shotgun (WGS) entry which is preliminary data.</text>
</comment>